<evidence type="ECO:0000259" key="4">
    <source>
        <dbReference type="PROSITE" id="PS50158"/>
    </source>
</evidence>
<dbReference type="CDD" id="cd06257">
    <property type="entry name" value="DnaJ"/>
    <property type="match status" value="1"/>
</dbReference>
<dbReference type="GO" id="GO:0003676">
    <property type="term" value="F:nucleic acid binding"/>
    <property type="evidence" value="ECO:0007669"/>
    <property type="project" value="InterPro"/>
</dbReference>
<protein>
    <submittedName>
        <fullName evidence="5">U2-type spliceosomal complex subunit cwc23</fullName>
    </submittedName>
</protein>
<dbReference type="InterPro" id="IPR001878">
    <property type="entry name" value="Znf_CCHC"/>
</dbReference>
<keyword evidence="1" id="KW-0479">Metal-binding</keyword>
<keyword evidence="1" id="KW-0863">Zinc-finger</keyword>
<feature type="compositionally biased region" description="Basic residues" evidence="2">
    <location>
        <begin position="336"/>
        <end position="346"/>
    </location>
</feature>
<evidence type="ECO:0000313" key="5">
    <source>
        <dbReference type="EMBL" id="KAK7754356.1"/>
    </source>
</evidence>
<dbReference type="PROSITE" id="PS00636">
    <property type="entry name" value="DNAJ_1"/>
    <property type="match status" value="1"/>
</dbReference>
<feature type="domain" description="CCHC-type" evidence="4">
    <location>
        <begin position="354"/>
        <end position="369"/>
    </location>
</feature>
<comment type="caution">
    <text evidence="5">The sequence shown here is derived from an EMBL/GenBank/DDBJ whole genome shotgun (WGS) entry which is preliminary data.</text>
</comment>
<reference evidence="5 6" key="1">
    <citation type="submission" date="2024-02" db="EMBL/GenBank/DDBJ databases">
        <title>De novo assembly and annotation of 12 fungi associated with fruit tree decline syndrome in Ontario, Canada.</title>
        <authorList>
            <person name="Sulman M."/>
            <person name="Ellouze W."/>
            <person name="Ilyukhin E."/>
        </authorList>
    </citation>
    <scope>NUCLEOTIDE SEQUENCE [LARGE SCALE GENOMIC DNA]</scope>
    <source>
        <strain evidence="5 6">M11/M66-122</strain>
    </source>
</reference>
<organism evidence="5 6">
    <name type="scientific">Diatrype stigma</name>
    <dbReference type="NCBI Taxonomy" id="117547"/>
    <lineage>
        <taxon>Eukaryota</taxon>
        <taxon>Fungi</taxon>
        <taxon>Dikarya</taxon>
        <taxon>Ascomycota</taxon>
        <taxon>Pezizomycotina</taxon>
        <taxon>Sordariomycetes</taxon>
        <taxon>Xylariomycetidae</taxon>
        <taxon>Xylariales</taxon>
        <taxon>Diatrypaceae</taxon>
        <taxon>Diatrype</taxon>
    </lineage>
</organism>
<dbReference type="InterPro" id="IPR036875">
    <property type="entry name" value="Znf_CCHC_sf"/>
</dbReference>
<accession>A0AAN9YR69</accession>
<dbReference type="InterPro" id="IPR036869">
    <property type="entry name" value="J_dom_sf"/>
</dbReference>
<dbReference type="PROSITE" id="PS50076">
    <property type="entry name" value="DNAJ_2"/>
    <property type="match status" value="1"/>
</dbReference>
<dbReference type="GO" id="GO:0008270">
    <property type="term" value="F:zinc ion binding"/>
    <property type="evidence" value="ECO:0007669"/>
    <property type="project" value="UniProtKB-KW"/>
</dbReference>
<dbReference type="AlphaFoldDB" id="A0AAN9YR69"/>
<dbReference type="Pfam" id="PF00098">
    <property type="entry name" value="zf-CCHC"/>
    <property type="match status" value="1"/>
</dbReference>
<dbReference type="InterPro" id="IPR050817">
    <property type="entry name" value="DjlA_DnaK_co-chaperone"/>
</dbReference>
<gene>
    <name evidence="5" type="primary">CWC23</name>
    <name evidence="5" type="ORF">SLS62_003649</name>
</gene>
<dbReference type="SUPFAM" id="SSF46565">
    <property type="entry name" value="Chaperone J-domain"/>
    <property type="match status" value="1"/>
</dbReference>
<dbReference type="PROSITE" id="PS50158">
    <property type="entry name" value="ZF_CCHC"/>
    <property type="match status" value="1"/>
</dbReference>
<feature type="domain" description="J" evidence="3">
    <location>
        <begin position="8"/>
        <end position="74"/>
    </location>
</feature>
<feature type="region of interest" description="Disordered" evidence="2">
    <location>
        <begin position="69"/>
        <end position="104"/>
    </location>
</feature>
<dbReference type="Pfam" id="PF00226">
    <property type="entry name" value="DnaJ"/>
    <property type="match status" value="1"/>
</dbReference>
<name>A0AAN9YR69_9PEZI</name>
<evidence type="ECO:0000313" key="6">
    <source>
        <dbReference type="Proteomes" id="UP001320420"/>
    </source>
</evidence>
<dbReference type="SMART" id="SM00271">
    <property type="entry name" value="DnaJ"/>
    <property type="match status" value="1"/>
</dbReference>
<evidence type="ECO:0000259" key="3">
    <source>
        <dbReference type="PROSITE" id="PS50076"/>
    </source>
</evidence>
<dbReference type="SMART" id="SM00343">
    <property type="entry name" value="ZnF_C2HC"/>
    <property type="match status" value="1"/>
</dbReference>
<feature type="region of interest" description="Disordered" evidence="2">
    <location>
        <begin position="322"/>
        <end position="396"/>
    </location>
</feature>
<dbReference type="Proteomes" id="UP001320420">
    <property type="component" value="Unassembled WGS sequence"/>
</dbReference>
<dbReference type="EMBL" id="JAKJXP020000021">
    <property type="protein sequence ID" value="KAK7754356.1"/>
    <property type="molecule type" value="Genomic_DNA"/>
</dbReference>
<dbReference type="InterPro" id="IPR001623">
    <property type="entry name" value="DnaJ_domain"/>
</dbReference>
<feature type="compositionally biased region" description="Low complexity" evidence="2">
    <location>
        <begin position="82"/>
        <end position="95"/>
    </location>
</feature>
<evidence type="ECO:0000256" key="1">
    <source>
        <dbReference type="PROSITE-ProRule" id="PRU00047"/>
    </source>
</evidence>
<dbReference type="Gene3D" id="4.10.60.10">
    <property type="entry name" value="Zinc finger, CCHC-type"/>
    <property type="match status" value="1"/>
</dbReference>
<feature type="compositionally biased region" description="Basic and acidic residues" evidence="2">
    <location>
        <begin position="357"/>
        <end position="384"/>
    </location>
</feature>
<dbReference type="PANTHER" id="PTHR24074">
    <property type="entry name" value="CO-CHAPERONE PROTEIN DJLA"/>
    <property type="match status" value="1"/>
</dbReference>
<dbReference type="SUPFAM" id="SSF57756">
    <property type="entry name" value="Retrovirus zinc finger-like domains"/>
    <property type="match status" value="1"/>
</dbReference>
<sequence length="396" mass="44956">MPSAPTCDYYAELQVGQNATTEEVTASYRRLARIHHPDKNPGNLEQATAAFQKIALAYEVLSDPAQRTRYDARSSFGPARQGPATAAAGSRSGSSPYHAGREEDDGTFPRYHGFDDFFFHDFDEFVYHDFDEFVYHHSDDFLPRHHDIDGFFARYFQFTFNSRSRTEADKRQSEVREQFEAAQRERRARELAEAERRRAREAAKKADEDARTEAKAGRRAAEQAKQEARWEMLGARTADAKRDVCLHSDFCAKVTHKQKVKCDACAAKRGMTAFECPYCATSLCQLCVTNFGARRAKVEKMPKPEPEIVTEPEPVFHHEPFRKAGETKKAGNSGGRFKKGRFHSKTGRTSTRACYHCGREGHQARDCPDRNKPKPQQEQKKKDGNANANAENGTRK</sequence>
<keyword evidence="1" id="KW-0862">Zinc</keyword>
<feature type="compositionally biased region" description="Polar residues" evidence="2">
    <location>
        <begin position="386"/>
        <end position="396"/>
    </location>
</feature>
<dbReference type="Gene3D" id="1.10.287.110">
    <property type="entry name" value="DnaJ domain"/>
    <property type="match status" value="1"/>
</dbReference>
<proteinExistence type="predicted"/>
<keyword evidence="6" id="KW-1185">Reference proteome</keyword>
<dbReference type="InterPro" id="IPR018253">
    <property type="entry name" value="DnaJ_domain_CS"/>
</dbReference>
<dbReference type="PRINTS" id="PR00625">
    <property type="entry name" value="JDOMAIN"/>
</dbReference>
<evidence type="ECO:0000256" key="2">
    <source>
        <dbReference type="SAM" id="MobiDB-lite"/>
    </source>
</evidence>
<feature type="region of interest" description="Disordered" evidence="2">
    <location>
        <begin position="186"/>
        <end position="225"/>
    </location>
</feature>